<dbReference type="InterPro" id="IPR055259">
    <property type="entry name" value="YkvP/CgeB_Glyco_trans-like"/>
</dbReference>
<dbReference type="Pfam" id="PF13524">
    <property type="entry name" value="Glyco_trans_1_2"/>
    <property type="match status" value="1"/>
</dbReference>
<feature type="domain" description="Spore protein YkvP/CgeB glycosyl transferase-like" evidence="1">
    <location>
        <begin position="203"/>
        <end position="339"/>
    </location>
</feature>
<evidence type="ECO:0000313" key="2">
    <source>
        <dbReference type="EMBL" id="SNY15309.1"/>
    </source>
</evidence>
<accession>A0A285FVK3</accession>
<organism evidence="2 3">
    <name type="scientific">Orenia metallireducens</name>
    <dbReference type="NCBI Taxonomy" id="1413210"/>
    <lineage>
        <taxon>Bacteria</taxon>
        <taxon>Bacillati</taxon>
        <taxon>Bacillota</taxon>
        <taxon>Clostridia</taxon>
        <taxon>Halanaerobiales</taxon>
        <taxon>Halobacteroidaceae</taxon>
        <taxon>Orenia</taxon>
    </lineage>
</organism>
<keyword evidence="3" id="KW-1185">Reference proteome</keyword>
<proteinExistence type="predicted"/>
<sequence length="385" mass="45519">MKILIVRPNDRSKEFYNKFYNEIQRNKPYDIDVFYITDYLDKKLVKAEWLDELYRNKNSKLMKMYSDFKKIAKDYDIVISTTYNVLHPDFLFDNLKNVTYLILAEIDGPMSSYIRTVPYVHGFDFAYSISPICNSEGYSFPQRLKDWGVNDSAWVPILNVAENKDLSIENIHDKERNIDLIYIGNASTKKLPNLRMLKKEFKNKFKLYGRFKYFGYEGLLKSIYFKQPLFYWRISSIGANEYYNKLISSKIGFNMHLEDNNVGNRRLYDLALNGVMQICDEGANNAVSKIFKPGEEIVTYKNMDEAIEKIKYYLKHDDERKRIAVNGFKRAKKEYTPPKIFNKMVLEILYSMRNRDIVALKSGIKIDIFIKELELVYEKSINNIS</sequence>
<evidence type="ECO:0000313" key="3">
    <source>
        <dbReference type="Proteomes" id="UP000219573"/>
    </source>
</evidence>
<reference evidence="3" key="1">
    <citation type="submission" date="2017-09" db="EMBL/GenBank/DDBJ databases">
        <authorList>
            <person name="Varghese N."/>
            <person name="Submissions S."/>
        </authorList>
    </citation>
    <scope>NUCLEOTIDE SEQUENCE [LARGE SCALE GENOMIC DNA]</scope>
    <source>
        <strain evidence="3">MSL47</strain>
    </source>
</reference>
<evidence type="ECO:0000259" key="1">
    <source>
        <dbReference type="Pfam" id="PF13524"/>
    </source>
</evidence>
<dbReference type="EMBL" id="OBDZ01000003">
    <property type="protein sequence ID" value="SNY15309.1"/>
    <property type="molecule type" value="Genomic_DNA"/>
</dbReference>
<dbReference type="RefSeq" id="WP_097016497.1">
    <property type="nucleotide sequence ID" value="NZ_OBDZ01000003.1"/>
</dbReference>
<protein>
    <submittedName>
        <fullName evidence="2">Spore maturation protein CgeB</fullName>
    </submittedName>
</protein>
<dbReference type="Proteomes" id="UP000219573">
    <property type="component" value="Unassembled WGS sequence"/>
</dbReference>
<dbReference type="AlphaFoldDB" id="A0A285FVK3"/>
<gene>
    <name evidence="2" type="ORF">SAMN06265827_10314</name>
</gene>
<name>A0A285FVK3_9FIRM</name>